<comment type="caution">
    <text evidence="2">The sequence shown here is derived from an EMBL/GenBank/DDBJ whole genome shotgun (WGS) entry which is preliminary data.</text>
</comment>
<evidence type="ECO:0000256" key="1">
    <source>
        <dbReference type="SAM" id="Phobius"/>
    </source>
</evidence>
<keyword evidence="3" id="KW-1185">Reference proteome</keyword>
<reference evidence="2" key="1">
    <citation type="submission" date="2023-06" db="EMBL/GenBank/DDBJ databases">
        <title>Genome sequence of Nocardioides sp. SOB44.</title>
        <authorList>
            <person name="Zhang G."/>
        </authorList>
    </citation>
    <scope>NUCLEOTIDE SEQUENCE</scope>
    <source>
        <strain evidence="2">SOB44</strain>
    </source>
</reference>
<feature type="transmembrane region" description="Helical" evidence="1">
    <location>
        <begin position="80"/>
        <end position="99"/>
    </location>
</feature>
<feature type="transmembrane region" description="Helical" evidence="1">
    <location>
        <begin position="105"/>
        <end position="124"/>
    </location>
</feature>
<proteinExistence type="predicted"/>
<keyword evidence="1" id="KW-0472">Membrane</keyword>
<sequence>MLALANVVIVLMGIGLVALGELGQVLGGVLFALFGLAGLSMVGADLRLPRRRPVLELGTAPSGAAALVFPYSRFTVLQSGIGTSVLALWCAVSAAFAAIGGHRAGALVLGLVGLGLAVPLVPLLRGRIVAGGLYVTAVGLEFRHEGAGWSVPWDAIRGVVPRDHVYLSLHRDPDRHDATRIMWRRGPRGGRLLSVVPDRYIAGGPAAIAMVVARGVTQPEQRGTLAQAHVVKELNELLRDRVSTVVGARRPSVP</sequence>
<gene>
    <name evidence="2" type="ORF">QWJ41_16650</name>
</gene>
<dbReference type="Proteomes" id="UP001168363">
    <property type="component" value="Unassembled WGS sequence"/>
</dbReference>
<keyword evidence="1" id="KW-1133">Transmembrane helix</keyword>
<name>A0ABT8TTU8_9ACTN</name>
<keyword evidence="1" id="KW-0812">Transmembrane</keyword>
<accession>A0ABT8TTU8</accession>
<dbReference type="EMBL" id="JAULSC010000020">
    <property type="protein sequence ID" value="MDO3397357.1"/>
    <property type="molecule type" value="Genomic_DNA"/>
</dbReference>
<protein>
    <submittedName>
        <fullName evidence="2">Uncharacterized protein</fullName>
    </submittedName>
</protein>
<evidence type="ECO:0000313" key="3">
    <source>
        <dbReference type="Proteomes" id="UP001168363"/>
    </source>
</evidence>
<evidence type="ECO:0000313" key="2">
    <source>
        <dbReference type="EMBL" id="MDO3397357.1"/>
    </source>
</evidence>
<organism evidence="2 3">
    <name type="scientific">Nocardioides cremeus</name>
    <dbReference type="NCBI Taxonomy" id="3058044"/>
    <lineage>
        <taxon>Bacteria</taxon>
        <taxon>Bacillati</taxon>
        <taxon>Actinomycetota</taxon>
        <taxon>Actinomycetes</taxon>
        <taxon>Propionibacteriales</taxon>
        <taxon>Nocardioidaceae</taxon>
        <taxon>Nocardioides</taxon>
    </lineage>
</organism>